<name>A0A0G1EF05_9BACT</name>
<dbReference type="InterPro" id="IPR023093">
    <property type="entry name" value="ScpA-like_C"/>
</dbReference>
<dbReference type="Gene3D" id="1.10.10.580">
    <property type="entry name" value="Structural maintenance of chromosome 1. Chain E"/>
    <property type="match status" value="1"/>
</dbReference>
<dbReference type="Proteomes" id="UP000034810">
    <property type="component" value="Unassembled WGS sequence"/>
</dbReference>
<dbReference type="Gene3D" id="6.10.250.2410">
    <property type="match status" value="1"/>
</dbReference>
<dbReference type="AlphaFoldDB" id="A0A0G1EF05"/>
<dbReference type="EMBL" id="LCFA01000019">
    <property type="protein sequence ID" value="KKS81601.1"/>
    <property type="molecule type" value="Genomic_DNA"/>
</dbReference>
<reference evidence="2 3" key="1">
    <citation type="journal article" date="2015" name="Nature">
        <title>rRNA introns, odd ribosomes, and small enigmatic genomes across a large radiation of phyla.</title>
        <authorList>
            <person name="Brown C.T."/>
            <person name="Hug L.A."/>
            <person name="Thomas B.C."/>
            <person name="Sharon I."/>
            <person name="Castelle C.J."/>
            <person name="Singh A."/>
            <person name="Wilkins M.J."/>
            <person name="Williams K.H."/>
            <person name="Banfield J.F."/>
        </authorList>
    </citation>
    <scope>NUCLEOTIDE SEQUENCE [LARGE SCALE GENOMIC DNA]</scope>
</reference>
<proteinExistence type="predicted"/>
<protein>
    <recommendedName>
        <fullName evidence="1">Segregation and condensation protein A</fullName>
    </recommendedName>
</protein>
<dbReference type="Pfam" id="PF02616">
    <property type="entry name" value="SMC_ScpA"/>
    <property type="match status" value="1"/>
</dbReference>
<sequence>MYQVKVLDFAGPMEKLLELIEAKKLDITRISLAEVTADFLKYIHSLTKTDKTQTGAEDFSVSQRSVGVSPRLVGVSPRVLADFLVVASQLILIKSKAILPDVELSEEEEESIQDLERRLELYQKVRPMFFRMKQFWSEGGQSFSREMLSSVSPVFYPSQNASTGKLHSALKSILDSLGSFFLETEKIERQLFTLEEKIKELFDKISNGISRFSQAVGKKSKGEVIVMFLALLHLLCDRVLKVKQVSVFEEIEIERISRK</sequence>
<dbReference type="PANTHER" id="PTHR33969:SF2">
    <property type="entry name" value="SEGREGATION AND CONDENSATION PROTEIN A"/>
    <property type="match status" value="1"/>
</dbReference>
<gene>
    <name evidence="2" type="ORF">UV58_C0019G0002</name>
</gene>
<comment type="caution">
    <text evidence="2">The sequence shown here is derived from an EMBL/GenBank/DDBJ whole genome shotgun (WGS) entry which is preliminary data.</text>
</comment>
<dbReference type="PANTHER" id="PTHR33969">
    <property type="entry name" value="SEGREGATION AND CONDENSATION PROTEIN A"/>
    <property type="match status" value="1"/>
</dbReference>
<evidence type="ECO:0000313" key="3">
    <source>
        <dbReference type="Proteomes" id="UP000034810"/>
    </source>
</evidence>
<dbReference type="InterPro" id="IPR003768">
    <property type="entry name" value="ScpA"/>
</dbReference>
<evidence type="ECO:0000313" key="2">
    <source>
        <dbReference type="EMBL" id="KKS81601.1"/>
    </source>
</evidence>
<organism evidence="2 3">
    <name type="scientific">Candidatus Wolfebacteria bacterium GW2011_GWC1_43_10</name>
    <dbReference type="NCBI Taxonomy" id="1619011"/>
    <lineage>
        <taxon>Bacteria</taxon>
        <taxon>Candidatus Wolfeibacteriota</taxon>
    </lineage>
</organism>
<evidence type="ECO:0000256" key="1">
    <source>
        <dbReference type="ARBA" id="ARBA00044777"/>
    </source>
</evidence>
<accession>A0A0G1EF05</accession>